<dbReference type="InterPro" id="IPR004358">
    <property type="entry name" value="Sig_transdc_His_kin-like_C"/>
</dbReference>
<dbReference type="Proteomes" id="UP000651668">
    <property type="component" value="Unassembled WGS sequence"/>
</dbReference>
<evidence type="ECO:0000256" key="8">
    <source>
        <dbReference type="ARBA" id="ARBA00023012"/>
    </source>
</evidence>
<keyword evidence="8" id="KW-0902">Two-component regulatory system</keyword>
<proteinExistence type="predicted"/>
<dbReference type="EC" id="2.7.13.3" evidence="2"/>
<dbReference type="EMBL" id="BMIL01000006">
    <property type="protein sequence ID" value="GGC66312.1"/>
    <property type="molecule type" value="Genomic_DNA"/>
</dbReference>
<dbReference type="GO" id="GO:0005524">
    <property type="term" value="F:ATP binding"/>
    <property type="evidence" value="ECO:0007669"/>
    <property type="project" value="UniProtKB-KW"/>
</dbReference>
<gene>
    <name evidence="10" type="ORF">GCM10011387_19780</name>
</gene>
<dbReference type="GO" id="GO:0000156">
    <property type="term" value="F:phosphorelay response regulator activity"/>
    <property type="evidence" value="ECO:0007669"/>
    <property type="project" value="TreeGrafter"/>
</dbReference>
<dbReference type="GO" id="GO:0007234">
    <property type="term" value="P:osmosensory signaling via phosphorelay pathway"/>
    <property type="evidence" value="ECO:0007669"/>
    <property type="project" value="TreeGrafter"/>
</dbReference>
<dbReference type="Gene3D" id="3.30.565.10">
    <property type="entry name" value="Histidine kinase-like ATPase, C-terminal domain"/>
    <property type="match status" value="1"/>
</dbReference>
<reference evidence="10" key="2">
    <citation type="submission" date="2020-09" db="EMBL/GenBank/DDBJ databases">
        <authorList>
            <person name="Sun Q."/>
            <person name="Zhou Y."/>
        </authorList>
    </citation>
    <scope>NUCLEOTIDE SEQUENCE</scope>
    <source>
        <strain evidence="10">CGMCC 1.15343</strain>
    </source>
</reference>
<evidence type="ECO:0000256" key="3">
    <source>
        <dbReference type="ARBA" id="ARBA00022553"/>
    </source>
</evidence>
<evidence type="ECO:0000256" key="4">
    <source>
        <dbReference type="ARBA" id="ARBA00022679"/>
    </source>
</evidence>
<evidence type="ECO:0000259" key="9">
    <source>
        <dbReference type="PROSITE" id="PS50109"/>
    </source>
</evidence>
<keyword evidence="3" id="KW-0597">Phosphoprotein</keyword>
<dbReference type="PANTHER" id="PTHR42878:SF7">
    <property type="entry name" value="SENSOR HISTIDINE KINASE GLRK"/>
    <property type="match status" value="1"/>
</dbReference>
<evidence type="ECO:0000256" key="5">
    <source>
        <dbReference type="ARBA" id="ARBA00022741"/>
    </source>
</evidence>
<sequence>MELNTGSALTFEQVGNVAEDVYLIYDANANSFDYISPAFEKVWGHPSAAYMQNAEALIQTVHSEDKSYVIDFLAQTAEVRKTGQIEFRIQDENEATRHILLKVFPHNDRANQHIIAAIASDVTVTKSNILYAEKINARKNSTLEVLAHDLKSPIGMINMMAAAIQQLPNAKTDNTVLKYVDLIQELCKRNIQLIRDIVSQEFQESTQVDLRKERADIVFGITDIIENYKRSSDILMKEFRISSTAEKLYLQIDTLKLIQVFNNLISNAIKFTHDNGIIELNIKEEAQQVLITVRDNGIGIPEELHAVLFEKFTPAGRVGLKGEPPVGLGMSIIKTIVELHGGKIWFESKVNVGSTFYITIPK</sequence>
<evidence type="ECO:0000256" key="7">
    <source>
        <dbReference type="ARBA" id="ARBA00022840"/>
    </source>
</evidence>
<dbReference type="InterPro" id="IPR036097">
    <property type="entry name" value="HisK_dim/P_sf"/>
</dbReference>
<accession>A0A916XEM7</accession>
<reference evidence="10" key="1">
    <citation type="journal article" date="2014" name="Int. J. Syst. Evol. Microbiol.">
        <title>Complete genome sequence of Corynebacterium casei LMG S-19264T (=DSM 44701T), isolated from a smear-ripened cheese.</title>
        <authorList>
            <consortium name="US DOE Joint Genome Institute (JGI-PGF)"/>
            <person name="Walter F."/>
            <person name="Albersmeier A."/>
            <person name="Kalinowski J."/>
            <person name="Ruckert C."/>
        </authorList>
    </citation>
    <scope>NUCLEOTIDE SEQUENCE</scope>
    <source>
        <strain evidence="10">CGMCC 1.15343</strain>
    </source>
</reference>
<dbReference type="Gene3D" id="1.10.287.130">
    <property type="match status" value="1"/>
</dbReference>
<dbReference type="InterPro" id="IPR005467">
    <property type="entry name" value="His_kinase_dom"/>
</dbReference>
<dbReference type="InterPro" id="IPR003661">
    <property type="entry name" value="HisK_dim/P_dom"/>
</dbReference>
<dbReference type="AlphaFoldDB" id="A0A916XEM7"/>
<keyword evidence="5" id="KW-0547">Nucleotide-binding</keyword>
<keyword evidence="6" id="KW-0418">Kinase</keyword>
<comment type="catalytic activity">
    <reaction evidence="1">
        <text>ATP + protein L-histidine = ADP + protein N-phospho-L-histidine.</text>
        <dbReference type="EC" id="2.7.13.3"/>
    </reaction>
</comment>
<dbReference type="PRINTS" id="PR00344">
    <property type="entry name" value="BCTRLSENSOR"/>
</dbReference>
<keyword evidence="4" id="KW-0808">Transferase</keyword>
<feature type="domain" description="Histidine kinase" evidence="9">
    <location>
        <begin position="145"/>
        <end position="362"/>
    </location>
</feature>
<dbReference type="SUPFAM" id="SSF47384">
    <property type="entry name" value="Homodimeric domain of signal transducing histidine kinase"/>
    <property type="match status" value="1"/>
</dbReference>
<dbReference type="InterPro" id="IPR003594">
    <property type="entry name" value="HATPase_dom"/>
</dbReference>
<dbReference type="GO" id="GO:0030295">
    <property type="term" value="F:protein kinase activator activity"/>
    <property type="evidence" value="ECO:0007669"/>
    <property type="project" value="TreeGrafter"/>
</dbReference>
<dbReference type="SMART" id="SM00387">
    <property type="entry name" value="HATPase_c"/>
    <property type="match status" value="1"/>
</dbReference>
<dbReference type="CDD" id="cd00082">
    <property type="entry name" value="HisKA"/>
    <property type="match status" value="1"/>
</dbReference>
<organism evidence="10 11">
    <name type="scientific">Pedobacter quisquiliarum</name>
    <dbReference type="NCBI Taxonomy" id="1834438"/>
    <lineage>
        <taxon>Bacteria</taxon>
        <taxon>Pseudomonadati</taxon>
        <taxon>Bacteroidota</taxon>
        <taxon>Sphingobacteriia</taxon>
        <taxon>Sphingobacteriales</taxon>
        <taxon>Sphingobacteriaceae</taxon>
        <taxon>Pedobacter</taxon>
    </lineage>
</organism>
<dbReference type="GO" id="GO:0000155">
    <property type="term" value="F:phosphorelay sensor kinase activity"/>
    <property type="evidence" value="ECO:0007669"/>
    <property type="project" value="InterPro"/>
</dbReference>
<evidence type="ECO:0000256" key="6">
    <source>
        <dbReference type="ARBA" id="ARBA00022777"/>
    </source>
</evidence>
<dbReference type="InterPro" id="IPR050351">
    <property type="entry name" value="BphY/WalK/GraS-like"/>
</dbReference>
<keyword evidence="11" id="KW-1185">Reference proteome</keyword>
<evidence type="ECO:0000313" key="10">
    <source>
        <dbReference type="EMBL" id="GGC66312.1"/>
    </source>
</evidence>
<dbReference type="InterPro" id="IPR036890">
    <property type="entry name" value="HATPase_C_sf"/>
</dbReference>
<evidence type="ECO:0000256" key="2">
    <source>
        <dbReference type="ARBA" id="ARBA00012438"/>
    </source>
</evidence>
<dbReference type="RefSeq" id="WP_188626737.1">
    <property type="nucleotide sequence ID" value="NZ_BMIL01000006.1"/>
</dbReference>
<evidence type="ECO:0000313" key="11">
    <source>
        <dbReference type="Proteomes" id="UP000651668"/>
    </source>
</evidence>
<dbReference type="FunFam" id="3.30.565.10:FF:000006">
    <property type="entry name" value="Sensor histidine kinase WalK"/>
    <property type="match status" value="1"/>
</dbReference>
<evidence type="ECO:0000256" key="1">
    <source>
        <dbReference type="ARBA" id="ARBA00000085"/>
    </source>
</evidence>
<name>A0A916XEM7_9SPHI</name>
<dbReference type="PROSITE" id="PS50109">
    <property type="entry name" value="HIS_KIN"/>
    <property type="match status" value="1"/>
</dbReference>
<dbReference type="Pfam" id="PF02518">
    <property type="entry name" value="HATPase_c"/>
    <property type="match status" value="1"/>
</dbReference>
<comment type="caution">
    <text evidence="10">The sequence shown here is derived from an EMBL/GenBank/DDBJ whole genome shotgun (WGS) entry which is preliminary data.</text>
</comment>
<dbReference type="Gene3D" id="3.30.450.20">
    <property type="entry name" value="PAS domain"/>
    <property type="match status" value="1"/>
</dbReference>
<dbReference type="SUPFAM" id="SSF55785">
    <property type="entry name" value="PYP-like sensor domain (PAS domain)"/>
    <property type="match status" value="1"/>
</dbReference>
<dbReference type="InterPro" id="IPR035965">
    <property type="entry name" value="PAS-like_dom_sf"/>
</dbReference>
<keyword evidence="7" id="KW-0067">ATP-binding</keyword>
<dbReference type="PANTHER" id="PTHR42878">
    <property type="entry name" value="TWO-COMPONENT HISTIDINE KINASE"/>
    <property type="match status" value="1"/>
</dbReference>
<dbReference type="SUPFAM" id="SSF55874">
    <property type="entry name" value="ATPase domain of HSP90 chaperone/DNA topoisomerase II/histidine kinase"/>
    <property type="match status" value="1"/>
</dbReference>
<protein>
    <recommendedName>
        <fullName evidence="2">histidine kinase</fullName>
        <ecNumber evidence="2">2.7.13.3</ecNumber>
    </recommendedName>
</protein>